<dbReference type="EMBL" id="JACHBI010000006">
    <property type="protein sequence ID" value="MBB5574977.1"/>
    <property type="molecule type" value="Genomic_DNA"/>
</dbReference>
<gene>
    <name evidence="2" type="ORF">GGD50_003606</name>
</gene>
<proteinExistence type="predicted"/>
<organism evidence="2 3">
    <name type="scientific">Rhizobium paranaense</name>
    <dbReference type="NCBI Taxonomy" id="1650438"/>
    <lineage>
        <taxon>Bacteria</taxon>
        <taxon>Pseudomonadati</taxon>
        <taxon>Pseudomonadota</taxon>
        <taxon>Alphaproteobacteria</taxon>
        <taxon>Hyphomicrobiales</taxon>
        <taxon>Rhizobiaceae</taxon>
        <taxon>Rhizobium/Agrobacterium group</taxon>
        <taxon>Rhizobium</taxon>
    </lineage>
</organism>
<dbReference type="AlphaFoldDB" id="A0A7W8XSW2"/>
<keyword evidence="1" id="KW-1277">Toxin-antitoxin system</keyword>
<dbReference type="SUPFAM" id="SSF47598">
    <property type="entry name" value="Ribbon-helix-helix"/>
    <property type="match status" value="1"/>
</dbReference>
<dbReference type="InterPro" id="IPR038296">
    <property type="entry name" value="ParD_sf"/>
</dbReference>
<evidence type="ECO:0000313" key="2">
    <source>
        <dbReference type="EMBL" id="MBB5574977.1"/>
    </source>
</evidence>
<comment type="caution">
    <text evidence="2">The sequence shown here is derived from an EMBL/GenBank/DDBJ whole genome shotgun (WGS) entry which is preliminary data.</text>
</comment>
<dbReference type="Pfam" id="PF03693">
    <property type="entry name" value="ParD_antitoxin"/>
    <property type="match status" value="1"/>
</dbReference>
<dbReference type="Gene3D" id="6.10.10.120">
    <property type="entry name" value="Antitoxin ParD1-like"/>
    <property type="match status" value="1"/>
</dbReference>
<accession>A0A7W8XSW2</accession>
<name>A0A7W8XSW2_9HYPH</name>
<reference evidence="2 3" key="1">
    <citation type="submission" date="2020-08" db="EMBL/GenBank/DDBJ databases">
        <title>Genomic Encyclopedia of Type Strains, Phase IV (KMG-V): Genome sequencing to study the core and pangenomes of soil and plant-associated prokaryotes.</title>
        <authorList>
            <person name="Whitman W."/>
        </authorList>
    </citation>
    <scope>NUCLEOTIDE SEQUENCE [LARGE SCALE GENOMIC DNA]</scope>
    <source>
        <strain evidence="2 3">SEMIA 4064</strain>
    </source>
</reference>
<dbReference type="Proteomes" id="UP000549882">
    <property type="component" value="Unassembled WGS sequence"/>
</dbReference>
<dbReference type="RefSeq" id="WP_183938612.1">
    <property type="nucleotide sequence ID" value="NZ_JACHBI010000006.1"/>
</dbReference>
<dbReference type="InterPro" id="IPR022789">
    <property type="entry name" value="ParD"/>
</dbReference>
<evidence type="ECO:0000256" key="1">
    <source>
        <dbReference type="ARBA" id="ARBA00022649"/>
    </source>
</evidence>
<protein>
    <submittedName>
        <fullName evidence="2">Antitoxin ParD1/3/4</fullName>
    </submittedName>
</protein>
<evidence type="ECO:0000313" key="3">
    <source>
        <dbReference type="Proteomes" id="UP000549882"/>
    </source>
</evidence>
<keyword evidence="3" id="KW-1185">Reference proteome</keyword>
<sequence length="89" mass="10640">MRNRQDLPEPDEQFIQRQLESGRYHDRNEAIHAGLRMLEEFEDGLERWVHDEIPGRYAELQRHPSKAVSFEDARARFENKHRDALAKAK</sequence>
<dbReference type="InterPro" id="IPR010985">
    <property type="entry name" value="Ribbon_hlx_hlx"/>
</dbReference>
<dbReference type="GO" id="GO:0006355">
    <property type="term" value="P:regulation of DNA-templated transcription"/>
    <property type="evidence" value="ECO:0007669"/>
    <property type="project" value="InterPro"/>
</dbReference>